<evidence type="ECO:0000256" key="8">
    <source>
        <dbReference type="RuleBase" id="RU000682"/>
    </source>
</evidence>
<sequence length="523" mass="59576">MDYKNIEDILPNTSTYFPHWKQHIQINNNAIINDTNSTMPKTTKQLHFSIDALLDDNNIDDNVDNNDDGSDHDDNDNNNNINGNYYYENHSDENNLKFKELTYLEIDNNDIHNLSKTNSSINGKKLHGKYTHDIGNDEKCISKNKNHHDFKSTKLIKLINFQPISHNNCSNHSENHIDNEINHNQMSYIKKHDFLNSLHETSFNDYLTFGNNSIGYRSIPQKCTLRKHKPNRRPRTPFTTQQLLALERKFRQKQYLSISERAEFSNKLTLTETQVKIWFQNRRAKAKRLQEVETGKYNLSPNENLETALLAAMSSANQASQLDTTNGDGNNSDLVNHDITSIHTFPISPPPSVSAISSPFLLQSKFPFLSMSTSRIQPLSNSPTSNRDHLCPSISPNHHCVYKSTELIKDDHLSPSPITTALSAVPNASSPLPSDHSYSENHRSNHINNNNIKVHTNYDHDQISLNVNKLKSSSSSLSSKSTSSKHFQHHSQSIDEVNYKHSSTTNIHNNDVISYQSPNLLAK</sequence>
<dbReference type="PROSITE" id="PS00027">
    <property type="entry name" value="HOMEOBOX_1"/>
    <property type="match status" value="1"/>
</dbReference>
<dbReference type="PROSITE" id="PS50071">
    <property type="entry name" value="HOMEOBOX_2"/>
    <property type="match status" value="1"/>
</dbReference>
<feature type="compositionally biased region" description="Low complexity" evidence="9">
    <location>
        <begin position="473"/>
        <end position="485"/>
    </location>
</feature>
<dbReference type="PANTHER" id="PTHR24338">
    <property type="entry name" value="HOMEOBOX PROTEIN MSX"/>
    <property type="match status" value="1"/>
</dbReference>
<dbReference type="PANTHER" id="PTHR24338:SF0">
    <property type="entry name" value="MUSCLE SEGMENTATION HOMEOBOX"/>
    <property type="match status" value="1"/>
</dbReference>
<keyword evidence="4 7" id="KW-0371">Homeobox</keyword>
<dbReference type="GO" id="GO:0048598">
    <property type="term" value="P:embryonic morphogenesis"/>
    <property type="evidence" value="ECO:0007669"/>
    <property type="project" value="TreeGrafter"/>
</dbReference>
<protein>
    <submittedName>
        <fullName evidence="11">Homeobox protein</fullName>
    </submittedName>
</protein>
<name>A0A4Z2D4A0_SCHJA</name>
<feature type="domain" description="Homeobox" evidence="10">
    <location>
        <begin position="229"/>
        <end position="289"/>
    </location>
</feature>
<dbReference type="SUPFAM" id="SSF46689">
    <property type="entry name" value="Homeodomain-like"/>
    <property type="match status" value="1"/>
</dbReference>
<evidence type="ECO:0000313" key="11">
    <source>
        <dbReference type="EMBL" id="TNN11313.1"/>
    </source>
</evidence>
<keyword evidence="12" id="KW-1185">Reference proteome</keyword>
<feature type="region of interest" description="Disordered" evidence="9">
    <location>
        <begin position="425"/>
        <end position="450"/>
    </location>
</feature>
<evidence type="ECO:0000256" key="6">
    <source>
        <dbReference type="ARBA" id="ARBA00038425"/>
    </source>
</evidence>
<dbReference type="GO" id="GO:0000981">
    <property type="term" value="F:DNA-binding transcription factor activity, RNA polymerase II-specific"/>
    <property type="evidence" value="ECO:0007669"/>
    <property type="project" value="InterPro"/>
</dbReference>
<evidence type="ECO:0000259" key="10">
    <source>
        <dbReference type="PROSITE" id="PS50071"/>
    </source>
</evidence>
<proteinExistence type="inferred from homology"/>
<evidence type="ECO:0000256" key="5">
    <source>
        <dbReference type="ARBA" id="ARBA00023242"/>
    </source>
</evidence>
<dbReference type="GO" id="GO:0000977">
    <property type="term" value="F:RNA polymerase II transcription regulatory region sequence-specific DNA binding"/>
    <property type="evidence" value="ECO:0007669"/>
    <property type="project" value="TreeGrafter"/>
</dbReference>
<keyword evidence="3 7" id="KW-0238">DNA-binding</keyword>
<evidence type="ECO:0000313" key="12">
    <source>
        <dbReference type="Proteomes" id="UP000311919"/>
    </source>
</evidence>
<dbReference type="GO" id="GO:0005634">
    <property type="term" value="C:nucleus"/>
    <property type="evidence" value="ECO:0007669"/>
    <property type="project" value="UniProtKB-SubCell"/>
</dbReference>
<reference evidence="11 12" key="1">
    <citation type="submission" date="2019-03" db="EMBL/GenBank/DDBJ databases">
        <title>An improved genome assembly of the fluke Schistosoma japonicum.</title>
        <authorList>
            <person name="Hu W."/>
            <person name="Luo F."/>
            <person name="Yin M."/>
            <person name="Mo X."/>
            <person name="Sun C."/>
            <person name="Wu Q."/>
            <person name="Zhu B."/>
            <person name="Xiang M."/>
            <person name="Wang J."/>
            <person name="Wang Y."/>
            <person name="Zhang T."/>
            <person name="Xu B."/>
            <person name="Zheng H."/>
            <person name="Feng Z."/>
        </authorList>
    </citation>
    <scope>NUCLEOTIDE SEQUENCE [LARGE SCALE GENOMIC DNA]</scope>
    <source>
        <strain evidence="11">HuSjv2</strain>
        <tissue evidence="11">Worms</tissue>
    </source>
</reference>
<dbReference type="Proteomes" id="UP000311919">
    <property type="component" value="Unassembled WGS sequence"/>
</dbReference>
<dbReference type="InterPro" id="IPR017970">
    <property type="entry name" value="Homeobox_CS"/>
</dbReference>
<dbReference type="Pfam" id="PF00046">
    <property type="entry name" value="Homeodomain"/>
    <property type="match status" value="1"/>
</dbReference>
<dbReference type="SMART" id="SM00389">
    <property type="entry name" value="HOX"/>
    <property type="match status" value="1"/>
</dbReference>
<comment type="caution">
    <text evidence="11">The sequence shown here is derived from an EMBL/GenBank/DDBJ whole genome shotgun (WGS) entry which is preliminary data.</text>
</comment>
<dbReference type="AlphaFoldDB" id="A0A4Z2D4A0"/>
<accession>A0A4Z2D4A0</accession>
<organism evidence="11 12">
    <name type="scientific">Schistosoma japonicum</name>
    <name type="common">Blood fluke</name>
    <dbReference type="NCBI Taxonomy" id="6182"/>
    <lineage>
        <taxon>Eukaryota</taxon>
        <taxon>Metazoa</taxon>
        <taxon>Spiralia</taxon>
        <taxon>Lophotrochozoa</taxon>
        <taxon>Platyhelminthes</taxon>
        <taxon>Trematoda</taxon>
        <taxon>Digenea</taxon>
        <taxon>Strigeidida</taxon>
        <taxon>Schistosomatoidea</taxon>
        <taxon>Schistosomatidae</taxon>
        <taxon>Schistosoma</taxon>
    </lineage>
</organism>
<keyword evidence="2" id="KW-0217">Developmental protein</keyword>
<dbReference type="InterPro" id="IPR050674">
    <property type="entry name" value="Msh_Homeobox_Regulators"/>
</dbReference>
<evidence type="ECO:0000256" key="2">
    <source>
        <dbReference type="ARBA" id="ARBA00022473"/>
    </source>
</evidence>
<feature type="region of interest" description="Disordered" evidence="9">
    <location>
        <begin position="61"/>
        <end position="83"/>
    </location>
</feature>
<dbReference type="InterPro" id="IPR020479">
    <property type="entry name" value="HD_metazoa"/>
</dbReference>
<dbReference type="CDD" id="cd00086">
    <property type="entry name" value="homeodomain"/>
    <property type="match status" value="1"/>
</dbReference>
<comment type="similarity">
    <text evidence="6">Belongs to the Msh homeobox family.</text>
</comment>
<evidence type="ECO:0000256" key="3">
    <source>
        <dbReference type="ARBA" id="ARBA00023125"/>
    </source>
</evidence>
<dbReference type="OrthoDB" id="6159439at2759"/>
<feature type="DNA-binding region" description="Homeobox" evidence="7">
    <location>
        <begin position="231"/>
        <end position="290"/>
    </location>
</feature>
<evidence type="ECO:0000256" key="4">
    <source>
        <dbReference type="ARBA" id="ARBA00023155"/>
    </source>
</evidence>
<dbReference type="Gene3D" id="1.10.10.60">
    <property type="entry name" value="Homeodomain-like"/>
    <property type="match status" value="1"/>
</dbReference>
<feature type="region of interest" description="Disordered" evidence="9">
    <location>
        <begin position="473"/>
        <end position="495"/>
    </location>
</feature>
<dbReference type="EMBL" id="SKCS01000301">
    <property type="protein sequence ID" value="TNN11313.1"/>
    <property type="molecule type" value="Genomic_DNA"/>
</dbReference>
<dbReference type="InterPro" id="IPR009057">
    <property type="entry name" value="Homeodomain-like_sf"/>
</dbReference>
<evidence type="ECO:0000256" key="9">
    <source>
        <dbReference type="SAM" id="MobiDB-lite"/>
    </source>
</evidence>
<gene>
    <name evidence="11" type="ORF">EWB00_004701</name>
</gene>
<evidence type="ECO:0000256" key="7">
    <source>
        <dbReference type="PROSITE-ProRule" id="PRU00108"/>
    </source>
</evidence>
<keyword evidence="5 7" id="KW-0539">Nucleus</keyword>
<dbReference type="InterPro" id="IPR001356">
    <property type="entry name" value="HD"/>
</dbReference>
<feature type="compositionally biased region" description="Acidic residues" evidence="9">
    <location>
        <begin position="61"/>
        <end position="76"/>
    </location>
</feature>
<evidence type="ECO:0000256" key="1">
    <source>
        <dbReference type="ARBA" id="ARBA00004123"/>
    </source>
</evidence>
<dbReference type="PRINTS" id="PR00024">
    <property type="entry name" value="HOMEOBOX"/>
</dbReference>
<comment type="subcellular location">
    <subcellularLocation>
        <location evidence="1 7 8">Nucleus</location>
    </subcellularLocation>
</comment>